<comment type="caution">
    <text evidence="7">The sequence shown here is derived from an EMBL/GenBank/DDBJ whole genome shotgun (WGS) entry which is preliminary data.</text>
</comment>
<dbReference type="GO" id="GO:0005634">
    <property type="term" value="C:nucleus"/>
    <property type="evidence" value="ECO:0007669"/>
    <property type="project" value="UniProtKB-SubCell"/>
</dbReference>
<keyword evidence="5" id="KW-0539">Nucleus</keyword>
<dbReference type="GO" id="GO:0003677">
    <property type="term" value="F:DNA binding"/>
    <property type="evidence" value="ECO:0007669"/>
    <property type="project" value="UniProtKB-KW"/>
</dbReference>
<dbReference type="Pfam" id="PF02362">
    <property type="entry name" value="B3"/>
    <property type="match status" value="1"/>
</dbReference>
<dbReference type="SMART" id="SM01019">
    <property type="entry name" value="B3"/>
    <property type="match status" value="1"/>
</dbReference>
<feature type="domain" description="TF-B3" evidence="6">
    <location>
        <begin position="39"/>
        <end position="135"/>
    </location>
</feature>
<keyword evidence="2" id="KW-0805">Transcription regulation</keyword>
<gene>
    <name evidence="7" type="ORF">ACH5RR_003577</name>
</gene>
<dbReference type="SUPFAM" id="SSF101936">
    <property type="entry name" value="DNA-binding pseudobarrel domain"/>
    <property type="match status" value="1"/>
</dbReference>
<dbReference type="Proteomes" id="UP001630127">
    <property type="component" value="Unassembled WGS sequence"/>
</dbReference>
<keyword evidence="3" id="KW-0238">DNA-binding</keyword>
<keyword evidence="4" id="KW-0804">Transcription</keyword>
<dbReference type="EMBL" id="JBJUIK010000002">
    <property type="protein sequence ID" value="KAL3535116.1"/>
    <property type="molecule type" value="Genomic_DNA"/>
</dbReference>
<dbReference type="InterPro" id="IPR053333">
    <property type="entry name" value="Cytochrome_b6-f_sub7"/>
</dbReference>
<evidence type="ECO:0000313" key="7">
    <source>
        <dbReference type="EMBL" id="KAL3535116.1"/>
    </source>
</evidence>
<organism evidence="7 8">
    <name type="scientific">Cinchona calisaya</name>
    <dbReference type="NCBI Taxonomy" id="153742"/>
    <lineage>
        <taxon>Eukaryota</taxon>
        <taxon>Viridiplantae</taxon>
        <taxon>Streptophyta</taxon>
        <taxon>Embryophyta</taxon>
        <taxon>Tracheophyta</taxon>
        <taxon>Spermatophyta</taxon>
        <taxon>Magnoliopsida</taxon>
        <taxon>eudicotyledons</taxon>
        <taxon>Gunneridae</taxon>
        <taxon>Pentapetalae</taxon>
        <taxon>asterids</taxon>
        <taxon>lamiids</taxon>
        <taxon>Gentianales</taxon>
        <taxon>Rubiaceae</taxon>
        <taxon>Cinchonoideae</taxon>
        <taxon>Cinchoneae</taxon>
        <taxon>Cinchona</taxon>
    </lineage>
</organism>
<name>A0ABD3AVJ2_9GENT</name>
<comment type="subcellular location">
    <subcellularLocation>
        <location evidence="1">Nucleus</location>
    </subcellularLocation>
</comment>
<evidence type="ECO:0000256" key="3">
    <source>
        <dbReference type="ARBA" id="ARBA00023125"/>
    </source>
</evidence>
<evidence type="ECO:0000313" key="8">
    <source>
        <dbReference type="Proteomes" id="UP001630127"/>
    </source>
</evidence>
<dbReference type="CDD" id="cd10017">
    <property type="entry name" value="B3_DNA"/>
    <property type="match status" value="1"/>
</dbReference>
<protein>
    <recommendedName>
        <fullName evidence="6">TF-B3 domain-containing protein</fullName>
    </recommendedName>
</protein>
<keyword evidence="8" id="KW-1185">Reference proteome</keyword>
<accession>A0ABD3AVJ2</accession>
<proteinExistence type="predicted"/>
<evidence type="ECO:0000256" key="5">
    <source>
        <dbReference type="ARBA" id="ARBA00023242"/>
    </source>
</evidence>
<dbReference type="PANTHER" id="PTHR34951">
    <property type="entry name" value="B6F COMPLEX SUBUNIT, PUTATIVE, EXPRESSED-RELATED"/>
    <property type="match status" value="1"/>
</dbReference>
<evidence type="ECO:0000259" key="6">
    <source>
        <dbReference type="PROSITE" id="PS50863"/>
    </source>
</evidence>
<dbReference type="AlphaFoldDB" id="A0ABD3AVJ2"/>
<sequence>MLTGSFDLDGHKARAKARKRLGPYGFDIFKSGKHSQPKNPYFVTKLRAKRMNELFVPADVVRDHNLNLPSEIILRDPQGRAWTAKLRHWSDGRRWYCGGWRKLCRLNLVIEKDTCICEFVKRRNQGLFIKVTFIRVEDDASIQNK</sequence>
<dbReference type="Gene3D" id="2.40.330.10">
    <property type="entry name" value="DNA-binding pseudobarrel domain"/>
    <property type="match status" value="1"/>
</dbReference>
<evidence type="ECO:0000256" key="2">
    <source>
        <dbReference type="ARBA" id="ARBA00023015"/>
    </source>
</evidence>
<dbReference type="PANTHER" id="PTHR34951:SF7">
    <property type="entry name" value="TF-B3 DOMAIN-CONTAINING PROTEIN"/>
    <property type="match status" value="1"/>
</dbReference>
<evidence type="ECO:0000256" key="1">
    <source>
        <dbReference type="ARBA" id="ARBA00004123"/>
    </source>
</evidence>
<evidence type="ECO:0000256" key="4">
    <source>
        <dbReference type="ARBA" id="ARBA00023163"/>
    </source>
</evidence>
<reference evidence="7 8" key="1">
    <citation type="submission" date="2024-11" db="EMBL/GenBank/DDBJ databases">
        <title>A near-complete genome assembly of Cinchona calisaya.</title>
        <authorList>
            <person name="Lian D.C."/>
            <person name="Zhao X.W."/>
            <person name="Wei L."/>
        </authorList>
    </citation>
    <scope>NUCLEOTIDE SEQUENCE [LARGE SCALE GENOMIC DNA]</scope>
    <source>
        <tissue evidence="7">Nenye</tissue>
    </source>
</reference>
<dbReference type="InterPro" id="IPR015300">
    <property type="entry name" value="DNA-bd_pseudobarrel_sf"/>
</dbReference>
<dbReference type="PROSITE" id="PS50863">
    <property type="entry name" value="B3"/>
    <property type="match status" value="1"/>
</dbReference>
<dbReference type="InterPro" id="IPR003340">
    <property type="entry name" value="B3_DNA-bd"/>
</dbReference>